<name>A0A968GH97_9SPIO</name>
<organism evidence="3 4">
    <name type="scientific">Entomospira culicis</name>
    <dbReference type="NCBI Taxonomy" id="2719989"/>
    <lineage>
        <taxon>Bacteria</taxon>
        <taxon>Pseudomonadati</taxon>
        <taxon>Spirochaetota</taxon>
        <taxon>Spirochaetia</taxon>
        <taxon>Spirochaetales</taxon>
        <taxon>Spirochaetaceae</taxon>
        <taxon>Entomospira</taxon>
    </lineage>
</organism>
<dbReference type="AlphaFoldDB" id="A0A968GH97"/>
<keyword evidence="2" id="KW-0732">Signal</keyword>
<feature type="signal peptide" evidence="2">
    <location>
        <begin position="1"/>
        <end position="21"/>
    </location>
</feature>
<proteinExistence type="predicted"/>
<dbReference type="PROSITE" id="PS51257">
    <property type="entry name" value="PROKAR_LIPOPROTEIN"/>
    <property type="match status" value="1"/>
</dbReference>
<gene>
    <name evidence="3" type="ORF">HCT48_00025</name>
</gene>
<reference evidence="3" key="1">
    <citation type="submission" date="2020-03" db="EMBL/GenBank/DDBJ databases">
        <title>Spirochaetal bacteria isolated from arthropods constitute a novel genus Entomospira genus novum within the order Spirochaetales.</title>
        <authorList>
            <person name="Grana-Miraglia L."/>
            <person name="Sikutova S."/>
            <person name="Fingerle V."/>
            <person name="Sing A."/>
            <person name="Castillo-Ramirez S."/>
            <person name="Margos G."/>
            <person name="Rudolf I."/>
        </authorList>
    </citation>
    <scope>NUCLEOTIDE SEQUENCE</scope>
    <source>
        <strain evidence="3">BR149</strain>
    </source>
</reference>
<feature type="region of interest" description="Disordered" evidence="1">
    <location>
        <begin position="23"/>
        <end position="44"/>
    </location>
</feature>
<sequence>MFNKKRITLSLLFCLSAMVSCKPSTSKSTPPSPPKPNPIPNFTQPPAPLSSRDIVASYPFLPKEVIDTVSKEASISLRYLLIPEAKLQAFREDPNKFVPMLNQWSSKNALSRYNYLMHYLEQPAFFLRPHLHWIQLNFTDPQAPTISYVGEDIDDVINAPLQKIGFHKPFNEPWDIEDLDIDDLNLTFPELSVKAGDKFYFLILLRVQEVSHKPTPYYTYTINLDNLEEFLYTMA</sequence>
<evidence type="ECO:0000313" key="3">
    <source>
        <dbReference type="EMBL" id="NIZ68610.1"/>
    </source>
</evidence>
<evidence type="ECO:0000313" key="4">
    <source>
        <dbReference type="Proteomes" id="UP000778951"/>
    </source>
</evidence>
<dbReference type="RefSeq" id="WP_167694683.1">
    <property type="nucleotide sequence ID" value="NZ_CP118181.1"/>
</dbReference>
<dbReference type="EMBL" id="JAATLM010000001">
    <property type="protein sequence ID" value="NIZ68610.1"/>
    <property type="molecule type" value="Genomic_DNA"/>
</dbReference>
<comment type="caution">
    <text evidence="3">The sequence shown here is derived from an EMBL/GenBank/DDBJ whole genome shotgun (WGS) entry which is preliminary data.</text>
</comment>
<protein>
    <recommendedName>
        <fullName evidence="5">Lipoprotein</fullName>
    </recommendedName>
</protein>
<accession>A0A968GH97</accession>
<evidence type="ECO:0000256" key="2">
    <source>
        <dbReference type="SAM" id="SignalP"/>
    </source>
</evidence>
<feature type="chain" id="PRO_5037247540" description="Lipoprotein" evidence="2">
    <location>
        <begin position="22"/>
        <end position="235"/>
    </location>
</feature>
<keyword evidence="4" id="KW-1185">Reference proteome</keyword>
<dbReference type="Proteomes" id="UP000778951">
    <property type="component" value="Unassembled WGS sequence"/>
</dbReference>
<evidence type="ECO:0000256" key="1">
    <source>
        <dbReference type="SAM" id="MobiDB-lite"/>
    </source>
</evidence>
<feature type="compositionally biased region" description="Pro residues" evidence="1">
    <location>
        <begin position="30"/>
        <end position="44"/>
    </location>
</feature>
<evidence type="ECO:0008006" key="5">
    <source>
        <dbReference type="Google" id="ProtNLM"/>
    </source>
</evidence>